<dbReference type="GO" id="GO:0070181">
    <property type="term" value="F:small ribosomal subunit rRNA binding"/>
    <property type="evidence" value="ECO:0007669"/>
    <property type="project" value="TreeGrafter"/>
</dbReference>
<accession>A0A292IIF7</accession>
<evidence type="ECO:0000256" key="9">
    <source>
        <dbReference type="SAM" id="MobiDB-lite"/>
    </source>
</evidence>
<gene>
    <name evidence="8" type="primary">rpsF</name>
    <name evidence="10" type="ORF">MAMA39_03450</name>
</gene>
<evidence type="ECO:0000256" key="2">
    <source>
        <dbReference type="ARBA" id="ARBA00022730"/>
    </source>
</evidence>
<evidence type="ECO:0000256" key="6">
    <source>
        <dbReference type="ARBA" id="ARBA00035104"/>
    </source>
</evidence>
<dbReference type="SUPFAM" id="SSF54995">
    <property type="entry name" value="Ribosomal protein S6"/>
    <property type="match status" value="1"/>
</dbReference>
<dbReference type="InterPro" id="IPR000529">
    <property type="entry name" value="Ribosomal_bS6"/>
</dbReference>
<evidence type="ECO:0000256" key="4">
    <source>
        <dbReference type="ARBA" id="ARBA00022980"/>
    </source>
</evidence>
<dbReference type="GO" id="GO:0005840">
    <property type="term" value="C:ribosome"/>
    <property type="evidence" value="ECO:0007669"/>
    <property type="project" value="UniProtKB-KW"/>
</dbReference>
<evidence type="ECO:0000256" key="3">
    <source>
        <dbReference type="ARBA" id="ARBA00022884"/>
    </source>
</evidence>
<dbReference type="RefSeq" id="WP_343251812.1">
    <property type="nucleotide sequence ID" value="NZ_HG937516.1"/>
</dbReference>
<name>A0A292IIF7_9MOLU</name>
<feature type="compositionally biased region" description="Basic and acidic residues" evidence="9">
    <location>
        <begin position="167"/>
        <end position="176"/>
    </location>
</feature>
<dbReference type="Gene3D" id="3.30.70.60">
    <property type="match status" value="1"/>
</dbReference>
<reference evidence="10 11" key="1">
    <citation type="journal article" date="2015" name="Clin. Infect. Dis.">
        <title>Genomic Investigations unmask Mycoplasma amphoriforme, a new respiratory pathogen.</title>
        <authorList>
            <person name="Gillespie S.H."/>
            <person name="Ling C.L."/>
            <person name="Oravcova K."/>
            <person name="Pinheiro M."/>
            <person name="Wells L."/>
            <person name="Bryant J.M."/>
            <person name="McHugh T.D."/>
            <person name="Bebear C."/>
            <person name="Webster D."/>
            <person name="Harris S.R."/>
            <person name="Seth-Smith H.M."/>
            <person name="Thomson N.R."/>
        </authorList>
    </citation>
    <scope>NUCLEOTIDE SEQUENCE [LARGE SCALE GENOMIC DNA]</scope>
    <source>
        <strain evidence="10 11">A39</strain>
    </source>
</reference>
<proteinExistence type="inferred from homology"/>
<keyword evidence="4 8" id="KW-0689">Ribosomal protein</keyword>
<dbReference type="Proteomes" id="UP000261764">
    <property type="component" value="Chromosome I"/>
</dbReference>
<dbReference type="PROSITE" id="PS01048">
    <property type="entry name" value="RIBOSOMAL_S6"/>
    <property type="match status" value="1"/>
</dbReference>
<dbReference type="PANTHER" id="PTHR21011">
    <property type="entry name" value="MITOCHONDRIAL 28S RIBOSOMAL PROTEIN S6"/>
    <property type="match status" value="1"/>
</dbReference>
<dbReference type="PANTHER" id="PTHR21011:SF1">
    <property type="entry name" value="SMALL RIBOSOMAL SUBUNIT PROTEIN BS6M"/>
    <property type="match status" value="1"/>
</dbReference>
<organism evidence="10 11">
    <name type="scientific">Mycoplasma amphoriforme A39</name>
    <dbReference type="NCBI Taxonomy" id="572419"/>
    <lineage>
        <taxon>Bacteria</taxon>
        <taxon>Bacillati</taxon>
        <taxon>Mycoplasmatota</taxon>
        <taxon>Mollicutes</taxon>
        <taxon>Mycoplasmataceae</taxon>
        <taxon>Mycoplasma</taxon>
    </lineage>
</organism>
<dbReference type="GO" id="GO:0005737">
    <property type="term" value="C:cytoplasm"/>
    <property type="evidence" value="ECO:0007669"/>
    <property type="project" value="UniProtKB-ARBA"/>
</dbReference>
<comment type="similarity">
    <text evidence="1 8">Belongs to the bacterial ribosomal protein bS6 family.</text>
</comment>
<keyword evidence="2 8" id="KW-0699">rRNA-binding</keyword>
<sequence>MAKYEVMLLVSGKISPEQATSITDQLKQNIKTESIETKYLGIKNLAYQIKKESTAHYFLLNFNGDAKSTFDFNRLTLINKSVLRHLIINLEKDYGWRAVNNEKKVRLAKHRLAKYEEIMANPDAPRPLPRKARYERPKRRDEWDIVLRVTDSGIEEPLKRTPPIKRKGIESRKPDTLEPQGE</sequence>
<dbReference type="InterPro" id="IPR035980">
    <property type="entry name" value="Ribosomal_bS6_sf"/>
</dbReference>
<dbReference type="AlphaFoldDB" id="A0A292IIF7"/>
<evidence type="ECO:0000256" key="8">
    <source>
        <dbReference type="HAMAP-Rule" id="MF_00360"/>
    </source>
</evidence>
<evidence type="ECO:0000313" key="10">
    <source>
        <dbReference type="EMBL" id="CDN40465.1"/>
    </source>
</evidence>
<comment type="function">
    <text evidence="6 8">Binds together with bS18 to 16S ribosomal RNA.</text>
</comment>
<dbReference type="EMBL" id="HG937516">
    <property type="protein sequence ID" value="CDN40465.1"/>
    <property type="molecule type" value="Genomic_DNA"/>
</dbReference>
<dbReference type="InterPro" id="IPR020814">
    <property type="entry name" value="Ribosomal_S6_plastid/chlpt"/>
</dbReference>
<dbReference type="Pfam" id="PF01250">
    <property type="entry name" value="Ribosomal_S6"/>
    <property type="match status" value="1"/>
</dbReference>
<dbReference type="CDD" id="cd00473">
    <property type="entry name" value="bS6"/>
    <property type="match status" value="1"/>
</dbReference>
<evidence type="ECO:0000256" key="7">
    <source>
        <dbReference type="ARBA" id="ARBA00035294"/>
    </source>
</evidence>
<dbReference type="NCBIfam" id="TIGR00166">
    <property type="entry name" value="S6"/>
    <property type="match status" value="1"/>
</dbReference>
<dbReference type="GO" id="GO:0006412">
    <property type="term" value="P:translation"/>
    <property type="evidence" value="ECO:0007669"/>
    <property type="project" value="UniProtKB-UniRule"/>
</dbReference>
<dbReference type="GO" id="GO:0003735">
    <property type="term" value="F:structural constituent of ribosome"/>
    <property type="evidence" value="ECO:0007669"/>
    <property type="project" value="InterPro"/>
</dbReference>
<keyword evidence="11" id="KW-1185">Reference proteome</keyword>
<dbReference type="GO" id="GO:1990904">
    <property type="term" value="C:ribonucleoprotein complex"/>
    <property type="evidence" value="ECO:0007669"/>
    <property type="project" value="UniProtKB-KW"/>
</dbReference>
<evidence type="ECO:0000256" key="1">
    <source>
        <dbReference type="ARBA" id="ARBA00009512"/>
    </source>
</evidence>
<dbReference type="InterPro" id="IPR014717">
    <property type="entry name" value="Transl_elong_EF1B/ribsomal_bS6"/>
</dbReference>
<evidence type="ECO:0000256" key="5">
    <source>
        <dbReference type="ARBA" id="ARBA00023274"/>
    </source>
</evidence>
<evidence type="ECO:0000313" key="11">
    <source>
        <dbReference type="Proteomes" id="UP000261764"/>
    </source>
</evidence>
<protein>
    <recommendedName>
        <fullName evidence="7 8">Small ribosomal subunit protein bS6</fullName>
    </recommendedName>
</protein>
<dbReference type="KEGG" id="mamp:MAMA39_03450"/>
<dbReference type="InterPro" id="IPR020815">
    <property type="entry name" value="Ribosomal_bS6_CS"/>
</dbReference>
<keyword evidence="5 8" id="KW-0687">Ribonucleoprotein</keyword>
<feature type="region of interest" description="Disordered" evidence="9">
    <location>
        <begin position="154"/>
        <end position="182"/>
    </location>
</feature>
<keyword evidence="3 8" id="KW-0694">RNA-binding</keyword>
<dbReference type="HAMAP" id="MF_00360">
    <property type="entry name" value="Ribosomal_bS6"/>
    <property type="match status" value="1"/>
</dbReference>